<feature type="signal peptide" evidence="1">
    <location>
        <begin position="1"/>
        <end position="17"/>
    </location>
</feature>
<evidence type="ECO:0000313" key="2">
    <source>
        <dbReference type="EMBL" id="ETW09521.1"/>
    </source>
</evidence>
<dbReference type="VEuPathDB" id="FungiDB:H310_00083"/>
<evidence type="ECO:0008006" key="3">
    <source>
        <dbReference type="Google" id="ProtNLM"/>
    </source>
</evidence>
<accession>A0A024USM5</accession>
<dbReference type="EMBL" id="KI913952">
    <property type="protein sequence ID" value="ETW09521.1"/>
    <property type="molecule type" value="Genomic_DNA"/>
</dbReference>
<dbReference type="AlphaFoldDB" id="A0A024USM5"/>
<protein>
    <recommendedName>
        <fullName evidence="3">Secreted protein</fullName>
    </recommendedName>
</protein>
<dbReference type="RefSeq" id="XP_008860932.1">
    <property type="nucleotide sequence ID" value="XM_008862710.1"/>
</dbReference>
<organism evidence="2">
    <name type="scientific">Aphanomyces invadans</name>
    <dbReference type="NCBI Taxonomy" id="157072"/>
    <lineage>
        <taxon>Eukaryota</taxon>
        <taxon>Sar</taxon>
        <taxon>Stramenopiles</taxon>
        <taxon>Oomycota</taxon>
        <taxon>Saprolegniomycetes</taxon>
        <taxon>Saprolegniales</taxon>
        <taxon>Verrucalvaceae</taxon>
        <taxon>Aphanomyces</taxon>
    </lineage>
</organism>
<reference evidence="2" key="1">
    <citation type="submission" date="2013-12" db="EMBL/GenBank/DDBJ databases">
        <title>The Genome Sequence of Aphanomyces invadans NJM9701.</title>
        <authorList>
            <consortium name="The Broad Institute Genomics Platform"/>
            <person name="Russ C."/>
            <person name="Tyler B."/>
            <person name="van West P."/>
            <person name="Dieguez-Uribeondo J."/>
            <person name="Young S.K."/>
            <person name="Zeng Q."/>
            <person name="Gargeya S."/>
            <person name="Fitzgerald M."/>
            <person name="Abouelleil A."/>
            <person name="Alvarado L."/>
            <person name="Chapman S.B."/>
            <person name="Gainer-Dewar J."/>
            <person name="Goldberg J."/>
            <person name="Griggs A."/>
            <person name="Gujja S."/>
            <person name="Hansen M."/>
            <person name="Howarth C."/>
            <person name="Imamovic A."/>
            <person name="Ireland A."/>
            <person name="Larimer J."/>
            <person name="McCowan C."/>
            <person name="Murphy C."/>
            <person name="Pearson M."/>
            <person name="Poon T.W."/>
            <person name="Priest M."/>
            <person name="Roberts A."/>
            <person name="Saif S."/>
            <person name="Shea T."/>
            <person name="Sykes S."/>
            <person name="Wortman J."/>
            <person name="Nusbaum C."/>
            <person name="Birren B."/>
        </authorList>
    </citation>
    <scope>NUCLEOTIDE SEQUENCE [LARGE SCALE GENOMIC DNA]</scope>
    <source>
        <strain evidence="2">NJM9701</strain>
    </source>
</reference>
<gene>
    <name evidence="2" type="ORF">H310_00083</name>
</gene>
<feature type="chain" id="PRO_5001535413" description="Secreted protein" evidence="1">
    <location>
        <begin position="18"/>
        <end position="120"/>
    </location>
</feature>
<keyword evidence="1" id="KW-0732">Signal</keyword>
<proteinExistence type="predicted"/>
<sequence length="120" mass="13319">MALLVQVVHFMFGPSFTAVTIRVKDGLIVCDPHNYWLVCIVGGGVPQPPCLDLCRRRTSNYAASLIVSLLRMSFTAAVVLNTEFTPPNRLCSIDTSNFGLEFSGEVPVDVTMWFFFQVIT</sequence>
<name>A0A024USM5_9STRA</name>
<dbReference type="GeneID" id="20077133"/>
<evidence type="ECO:0000256" key="1">
    <source>
        <dbReference type="SAM" id="SignalP"/>
    </source>
</evidence>